<dbReference type="EMBL" id="FOLX01000001">
    <property type="protein sequence ID" value="SFC48666.1"/>
    <property type="molecule type" value="Genomic_DNA"/>
</dbReference>
<keyword evidence="3" id="KW-1185">Reference proteome</keyword>
<feature type="transmembrane region" description="Helical" evidence="1">
    <location>
        <begin position="12"/>
        <end position="33"/>
    </location>
</feature>
<evidence type="ECO:0000313" key="3">
    <source>
        <dbReference type="Proteomes" id="UP000231644"/>
    </source>
</evidence>
<reference evidence="2 3" key="1">
    <citation type="submission" date="2016-10" db="EMBL/GenBank/DDBJ databases">
        <authorList>
            <person name="de Groot N.N."/>
        </authorList>
    </citation>
    <scope>NUCLEOTIDE SEQUENCE [LARGE SCALE GENOMIC DNA]</scope>
    <source>
        <strain evidence="2 3">DSM 29619</strain>
    </source>
</reference>
<dbReference type="OrthoDB" id="7851333at2"/>
<keyword evidence="1" id="KW-1133">Transmembrane helix</keyword>
<gene>
    <name evidence="2" type="ORF">SAMN05421762_1080</name>
</gene>
<proteinExistence type="predicted"/>
<dbReference type="STRING" id="517719.SAMN05421762_1080"/>
<evidence type="ECO:0000313" key="2">
    <source>
        <dbReference type="EMBL" id="SFC48666.1"/>
    </source>
</evidence>
<keyword evidence="1" id="KW-0472">Membrane</keyword>
<feature type="transmembrane region" description="Helical" evidence="1">
    <location>
        <begin position="39"/>
        <end position="59"/>
    </location>
</feature>
<evidence type="ECO:0000256" key="1">
    <source>
        <dbReference type="SAM" id="Phobius"/>
    </source>
</evidence>
<dbReference type="RefSeq" id="WP_093453044.1">
    <property type="nucleotide sequence ID" value="NZ_FNZG01000003.1"/>
</dbReference>
<dbReference type="AlphaFoldDB" id="A0A1I1JJK9"/>
<protein>
    <submittedName>
        <fullName evidence="2">Uncharacterized protein</fullName>
    </submittedName>
</protein>
<sequence>MSALIRPELRGWAARWREALMGAGVGLLGLYWALSSFGILAWIGWALILAAPVLIFAGVQRGRFRAGSGGPGVVRVDEGQIAYFGPLNGGMAARSEIRRLSLDSRSDPPVWVLEQHGQPELAIPLTAEGADALFDIFAALPGIRTDRMLEQMRTRGAPHRAVIWERPARRLH</sequence>
<keyword evidence="1" id="KW-0812">Transmembrane</keyword>
<dbReference type="Proteomes" id="UP000231644">
    <property type="component" value="Unassembled WGS sequence"/>
</dbReference>
<name>A0A1I1JJK9_9RHOB</name>
<accession>A0A1I1JJK9</accession>
<organism evidence="2 3">
    <name type="scientific">Pseudooceanicola nitratireducens</name>
    <dbReference type="NCBI Taxonomy" id="517719"/>
    <lineage>
        <taxon>Bacteria</taxon>
        <taxon>Pseudomonadati</taxon>
        <taxon>Pseudomonadota</taxon>
        <taxon>Alphaproteobacteria</taxon>
        <taxon>Rhodobacterales</taxon>
        <taxon>Paracoccaceae</taxon>
        <taxon>Pseudooceanicola</taxon>
    </lineage>
</organism>